<accession>A0ABR2ZQ46</accession>
<evidence type="ECO:0000313" key="1">
    <source>
        <dbReference type="EMBL" id="KAL0063430.1"/>
    </source>
</evidence>
<dbReference type="EC" id="3.4.17.21" evidence="1"/>
<dbReference type="GO" id="GO:0004181">
    <property type="term" value="F:metallocarboxypeptidase activity"/>
    <property type="evidence" value="ECO:0007669"/>
    <property type="project" value="UniProtKB-EC"/>
</dbReference>
<gene>
    <name evidence="1" type="primary">VPS70_7</name>
    <name evidence="1" type="ORF">AAF712_009634</name>
</gene>
<sequence length="111" mass="12806">MDRYLLSRTRCSTLGEVWISWTTKGKSVWKADLDEDGDPLDEDAHKYRDFVPGWHGFSSDGEAEGQKYDDRTSNEVLTFNSSFGQVIYANYGTKEDKSLHMVVDQDHTEYQ</sequence>
<organism evidence="1 2">
    <name type="scientific">Marasmius tenuissimus</name>
    <dbReference type="NCBI Taxonomy" id="585030"/>
    <lineage>
        <taxon>Eukaryota</taxon>
        <taxon>Fungi</taxon>
        <taxon>Dikarya</taxon>
        <taxon>Basidiomycota</taxon>
        <taxon>Agaricomycotina</taxon>
        <taxon>Agaricomycetes</taxon>
        <taxon>Agaricomycetidae</taxon>
        <taxon>Agaricales</taxon>
        <taxon>Marasmiineae</taxon>
        <taxon>Marasmiaceae</taxon>
        <taxon>Marasmius</taxon>
    </lineage>
</organism>
<dbReference type="Gene3D" id="3.50.30.30">
    <property type="match status" value="1"/>
</dbReference>
<name>A0ABR2ZQ46_9AGAR</name>
<keyword evidence="1" id="KW-0378">Hydrolase</keyword>
<keyword evidence="1" id="KW-0645">Protease</keyword>
<dbReference type="EMBL" id="JBBXMP010000081">
    <property type="protein sequence ID" value="KAL0063430.1"/>
    <property type="molecule type" value="Genomic_DNA"/>
</dbReference>
<protein>
    <submittedName>
        <fullName evidence="1">Vacuolar protein sorting-associated protein 70</fullName>
        <ecNumber evidence="1">3.4.17.21</ecNumber>
    </submittedName>
</protein>
<keyword evidence="1" id="KW-0121">Carboxypeptidase</keyword>
<dbReference type="Proteomes" id="UP001437256">
    <property type="component" value="Unassembled WGS sequence"/>
</dbReference>
<proteinExistence type="predicted"/>
<keyword evidence="2" id="KW-1185">Reference proteome</keyword>
<evidence type="ECO:0000313" key="2">
    <source>
        <dbReference type="Proteomes" id="UP001437256"/>
    </source>
</evidence>
<reference evidence="1 2" key="1">
    <citation type="submission" date="2024-05" db="EMBL/GenBank/DDBJ databases">
        <title>A draft genome resource for the thread blight pathogen Marasmius tenuissimus strain MS-2.</title>
        <authorList>
            <person name="Yulfo-Soto G.E."/>
            <person name="Baruah I.K."/>
            <person name="Amoako-Attah I."/>
            <person name="Bukari Y."/>
            <person name="Meinhardt L.W."/>
            <person name="Bailey B.A."/>
            <person name="Cohen S.P."/>
        </authorList>
    </citation>
    <scope>NUCLEOTIDE SEQUENCE [LARGE SCALE GENOMIC DNA]</scope>
    <source>
        <strain evidence="1 2">MS-2</strain>
    </source>
</reference>
<comment type="caution">
    <text evidence="1">The sequence shown here is derived from an EMBL/GenBank/DDBJ whole genome shotgun (WGS) entry which is preliminary data.</text>
</comment>